<evidence type="ECO:0000313" key="4">
    <source>
        <dbReference type="Proteomes" id="UP001145021"/>
    </source>
</evidence>
<reference evidence="3" key="1">
    <citation type="submission" date="2022-07" db="EMBL/GenBank/DDBJ databases">
        <title>Phylogenomic reconstructions and comparative analyses of Kickxellomycotina fungi.</title>
        <authorList>
            <person name="Reynolds N.K."/>
            <person name="Stajich J.E."/>
            <person name="Barry K."/>
            <person name="Grigoriev I.V."/>
            <person name="Crous P."/>
            <person name="Smith M.E."/>
        </authorList>
    </citation>
    <scope>NUCLEOTIDE SEQUENCE</scope>
    <source>
        <strain evidence="3">NBRC 105413</strain>
    </source>
</reference>
<dbReference type="AlphaFoldDB" id="A0A9W7XJ25"/>
<dbReference type="EMBL" id="JANBOH010000220">
    <property type="protein sequence ID" value="KAJ1643784.1"/>
    <property type="molecule type" value="Genomic_DNA"/>
</dbReference>
<feature type="region of interest" description="Disordered" evidence="1">
    <location>
        <begin position="692"/>
        <end position="751"/>
    </location>
</feature>
<dbReference type="PROSITE" id="PS50003">
    <property type="entry name" value="PH_DOMAIN"/>
    <property type="match status" value="1"/>
</dbReference>
<feature type="region of interest" description="Disordered" evidence="1">
    <location>
        <begin position="325"/>
        <end position="345"/>
    </location>
</feature>
<organism evidence="3 4">
    <name type="scientific">Coemansia asiatica</name>
    <dbReference type="NCBI Taxonomy" id="1052880"/>
    <lineage>
        <taxon>Eukaryota</taxon>
        <taxon>Fungi</taxon>
        <taxon>Fungi incertae sedis</taxon>
        <taxon>Zoopagomycota</taxon>
        <taxon>Kickxellomycotina</taxon>
        <taxon>Kickxellomycetes</taxon>
        <taxon>Kickxellales</taxon>
        <taxon>Kickxellaceae</taxon>
        <taxon>Coemansia</taxon>
    </lineage>
</organism>
<dbReference type="Proteomes" id="UP001145021">
    <property type="component" value="Unassembled WGS sequence"/>
</dbReference>
<proteinExistence type="predicted"/>
<dbReference type="InterPro" id="IPR001849">
    <property type="entry name" value="PH_domain"/>
</dbReference>
<accession>A0A9W7XJ25</accession>
<evidence type="ECO:0000313" key="3">
    <source>
        <dbReference type="EMBL" id="KAJ1643784.1"/>
    </source>
</evidence>
<protein>
    <recommendedName>
        <fullName evidence="2">PH domain-containing protein</fullName>
    </recommendedName>
</protein>
<sequence>MNLQCVAQVGEERFVIPPVMSKPKDYQTWSAKMDDTFVFDVSRQFSFQLGVYGTQPHHSRRNTTASAIGSRMSIASRRHLGRSILNDSNPSLLSNSSTKTKAKIKAGIRKIFRNKNGMESPAHDPAYTGYSAQPSPNGSARNSMVALPEESAYVVDNDVVQKEETVDETGRQIEVQKHTQSMANSVADLNTIHMGCGSSSSLYPSDAAPFQPPSHLQHPALARLSTYLPRGRTSTSTSAHEINYNGPRLRAFSNASTISSTPQPLGELFLDFKVDRREKRRTSIVLPVVNQDQVAMRGGSHVEVSVVLEYGIIVHETFQERIARQQREQEQEEADKVAQVQQQTEQQWSRIDDEDKLPRLRGYLSVFTRGGRLSTWKRYWAVLSSARILFYETETDEVKGAQPVAKVSLIYLHDAGIPESDLVNIGPTGIELRLSPLAMTDRHRRKSAFPRKPSAGETAQKMQMNARAAIDSMPVAMMGMEKMRISPPRARREDTAIDDDINRTLTHAPAGLGDKIKGIDSDEDEATLYKYSDWQCRVYLLLETLADRDLWLEELKNNTVPSAEFARFRAQQRKLWHKAQFESTTEALRQSSKQLQAAADNNAFDETQALAPSAQPKKIFIDSVGSRAVPTSAVGRSMSDESLSGNTLTNSGAFDFGAQSKKAGVPMAFGKPAMFSLSIVPTTTITLNATQGQQLPAKKKMRARRKSNSMANLRQSFDTSATLGTASSDEENRPPSTLTRQGLGVYSAAKKPEIRKDSSGSAMMVEVVGKAVERRPGTVSRRFLFVWNVNDI</sequence>
<keyword evidence="4" id="KW-1185">Reference proteome</keyword>
<evidence type="ECO:0000259" key="2">
    <source>
        <dbReference type="PROSITE" id="PS50003"/>
    </source>
</evidence>
<feature type="compositionally biased region" description="Polar residues" evidence="1">
    <location>
        <begin position="130"/>
        <end position="142"/>
    </location>
</feature>
<dbReference type="Gene3D" id="2.30.29.30">
    <property type="entry name" value="Pleckstrin-homology domain (PH domain)/Phosphotyrosine-binding domain (PTB)"/>
    <property type="match status" value="1"/>
</dbReference>
<feature type="compositionally biased region" description="Polar residues" evidence="1">
    <location>
        <begin position="708"/>
        <end position="727"/>
    </location>
</feature>
<dbReference type="InterPro" id="IPR011993">
    <property type="entry name" value="PH-like_dom_sf"/>
</dbReference>
<feature type="compositionally biased region" description="Basic residues" evidence="1">
    <location>
        <begin position="697"/>
        <end position="707"/>
    </location>
</feature>
<gene>
    <name evidence="3" type="ORF">LPJ64_004470</name>
</gene>
<name>A0A9W7XJ25_9FUNG</name>
<feature type="domain" description="PH" evidence="2">
    <location>
        <begin position="357"/>
        <end position="560"/>
    </location>
</feature>
<dbReference type="SUPFAM" id="SSF50729">
    <property type="entry name" value="PH domain-like"/>
    <property type="match status" value="1"/>
</dbReference>
<feature type="region of interest" description="Disordered" evidence="1">
    <location>
        <begin position="116"/>
        <end position="142"/>
    </location>
</feature>
<evidence type="ECO:0000256" key="1">
    <source>
        <dbReference type="SAM" id="MobiDB-lite"/>
    </source>
</evidence>
<comment type="caution">
    <text evidence="3">The sequence shown here is derived from an EMBL/GenBank/DDBJ whole genome shotgun (WGS) entry which is preliminary data.</text>
</comment>